<keyword evidence="3" id="KW-0547">Nucleotide-binding</keyword>
<sequence>MHALVGENGAGKSTLVRILSGVLTADAGTMRSAPDTRVAVVSQELSLFPDLTVRENLFPQGPRGASACSTGARWTGQPGRSRPNRGWTSPSALSSVNSTWRTCS</sequence>
<accession>A0A9Q3VRE8</accession>
<evidence type="ECO:0000313" key="7">
    <source>
        <dbReference type="EMBL" id="MCD9876422.1"/>
    </source>
</evidence>
<evidence type="ECO:0000256" key="2">
    <source>
        <dbReference type="ARBA" id="ARBA00022737"/>
    </source>
</evidence>
<organism evidence="7 8">
    <name type="scientific">Streptomyces guryensis</name>
    <dbReference type="NCBI Taxonomy" id="2886947"/>
    <lineage>
        <taxon>Bacteria</taxon>
        <taxon>Bacillati</taxon>
        <taxon>Actinomycetota</taxon>
        <taxon>Actinomycetes</taxon>
        <taxon>Kitasatosporales</taxon>
        <taxon>Streptomycetaceae</taxon>
        <taxon>Streptomyces</taxon>
    </lineage>
</organism>
<dbReference type="EMBL" id="JAJSBI010000011">
    <property type="protein sequence ID" value="MCD9876422.1"/>
    <property type="molecule type" value="Genomic_DNA"/>
</dbReference>
<keyword evidence="1" id="KW-0813">Transport</keyword>
<feature type="domain" description="ABC transporter" evidence="6">
    <location>
        <begin position="2"/>
        <end position="69"/>
    </location>
</feature>
<dbReference type="PANTHER" id="PTHR43790">
    <property type="entry name" value="CARBOHYDRATE TRANSPORT ATP-BINDING PROTEIN MG119-RELATED"/>
    <property type="match status" value="1"/>
</dbReference>
<dbReference type="SUPFAM" id="SSF52540">
    <property type="entry name" value="P-loop containing nucleoside triphosphate hydrolases"/>
    <property type="match status" value="1"/>
</dbReference>
<keyword evidence="8" id="KW-1185">Reference proteome</keyword>
<dbReference type="PANTHER" id="PTHR43790:SF9">
    <property type="entry name" value="GALACTOFURANOSE TRANSPORTER ATP-BINDING PROTEIN YTFR"/>
    <property type="match status" value="1"/>
</dbReference>
<evidence type="ECO:0000313" key="8">
    <source>
        <dbReference type="Proteomes" id="UP001108029"/>
    </source>
</evidence>
<dbReference type="GO" id="GO:0005524">
    <property type="term" value="F:ATP binding"/>
    <property type="evidence" value="ECO:0007669"/>
    <property type="project" value="UniProtKB-KW"/>
</dbReference>
<evidence type="ECO:0000256" key="4">
    <source>
        <dbReference type="ARBA" id="ARBA00022840"/>
    </source>
</evidence>
<dbReference type="InterPro" id="IPR027417">
    <property type="entry name" value="P-loop_NTPase"/>
</dbReference>
<feature type="compositionally biased region" description="Polar residues" evidence="5">
    <location>
        <begin position="86"/>
        <end position="104"/>
    </location>
</feature>
<name>A0A9Q3VRE8_9ACTN</name>
<evidence type="ECO:0000256" key="3">
    <source>
        <dbReference type="ARBA" id="ARBA00022741"/>
    </source>
</evidence>
<feature type="region of interest" description="Disordered" evidence="5">
    <location>
        <begin position="62"/>
        <end position="104"/>
    </location>
</feature>
<dbReference type="InterPro" id="IPR050107">
    <property type="entry name" value="ABC_carbohydrate_import_ATPase"/>
</dbReference>
<dbReference type="Gene3D" id="3.40.50.300">
    <property type="entry name" value="P-loop containing nucleotide triphosphate hydrolases"/>
    <property type="match status" value="1"/>
</dbReference>
<evidence type="ECO:0000256" key="5">
    <source>
        <dbReference type="SAM" id="MobiDB-lite"/>
    </source>
</evidence>
<dbReference type="RefSeq" id="WP_232650585.1">
    <property type="nucleotide sequence ID" value="NZ_JAJSBI010000011.1"/>
</dbReference>
<evidence type="ECO:0000256" key="1">
    <source>
        <dbReference type="ARBA" id="ARBA00022448"/>
    </source>
</evidence>
<keyword evidence="4 7" id="KW-0067">ATP-binding</keyword>
<dbReference type="Pfam" id="PF00005">
    <property type="entry name" value="ABC_tran"/>
    <property type="match status" value="1"/>
</dbReference>
<comment type="caution">
    <text evidence="7">The sequence shown here is derived from an EMBL/GenBank/DDBJ whole genome shotgun (WGS) entry which is preliminary data.</text>
</comment>
<protein>
    <submittedName>
        <fullName evidence="7">ATP-binding cassette domain-containing protein</fullName>
    </submittedName>
</protein>
<reference evidence="7" key="1">
    <citation type="submission" date="2021-12" db="EMBL/GenBank/DDBJ databases">
        <authorList>
            <person name="Lee J.-H."/>
            <person name="Kim S.-B."/>
        </authorList>
    </citation>
    <scope>NUCLEOTIDE SEQUENCE</scope>
    <source>
        <strain evidence="7">NR30</strain>
    </source>
</reference>
<gene>
    <name evidence="7" type="ORF">LJ657_22815</name>
</gene>
<keyword evidence="2" id="KW-0677">Repeat</keyword>
<dbReference type="InterPro" id="IPR003439">
    <property type="entry name" value="ABC_transporter-like_ATP-bd"/>
</dbReference>
<evidence type="ECO:0000259" key="6">
    <source>
        <dbReference type="Pfam" id="PF00005"/>
    </source>
</evidence>
<dbReference type="Proteomes" id="UP001108029">
    <property type="component" value="Unassembled WGS sequence"/>
</dbReference>
<dbReference type="AlphaFoldDB" id="A0A9Q3VRE8"/>
<dbReference type="GO" id="GO:0016887">
    <property type="term" value="F:ATP hydrolysis activity"/>
    <property type="evidence" value="ECO:0007669"/>
    <property type="project" value="InterPro"/>
</dbReference>
<proteinExistence type="predicted"/>